<feature type="compositionally biased region" description="Basic and acidic residues" evidence="2">
    <location>
        <begin position="383"/>
        <end position="397"/>
    </location>
</feature>
<name>A0A1J7J806_9PEZI</name>
<evidence type="ECO:0008006" key="5">
    <source>
        <dbReference type="Google" id="ProtNLM"/>
    </source>
</evidence>
<feature type="region of interest" description="Disordered" evidence="2">
    <location>
        <begin position="365"/>
        <end position="490"/>
    </location>
</feature>
<dbReference type="STRING" id="1408157.A0A1J7J806"/>
<dbReference type="AlphaFoldDB" id="A0A1J7J806"/>
<dbReference type="SUPFAM" id="SSF58100">
    <property type="entry name" value="Bacterial hemolysins"/>
    <property type="match status" value="1"/>
</dbReference>
<dbReference type="OrthoDB" id="5396360at2759"/>
<evidence type="ECO:0000313" key="4">
    <source>
        <dbReference type="Proteomes" id="UP000182658"/>
    </source>
</evidence>
<reference evidence="3 4" key="1">
    <citation type="submission" date="2016-10" db="EMBL/GenBank/DDBJ databases">
        <title>Draft genome sequence of Coniochaeta ligniaria NRRL30616, a lignocellulolytic fungus for bioabatement of inhibitors in plant biomass hydrolysates.</title>
        <authorList>
            <consortium name="DOE Joint Genome Institute"/>
            <person name="Jimenez D.J."/>
            <person name="Hector R.E."/>
            <person name="Riley R."/>
            <person name="Sun H."/>
            <person name="Grigoriev I.V."/>
            <person name="Van Elsas J.D."/>
            <person name="Nichols N.N."/>
        </authorList>
    </citation>
    <scope>NUCLEOTIDE SEQUENCE [LARGE SCALE GENOMIC DNA]</scope>
    <source>
        <strain evidence="3 4">NRRL 30616</strain>
    </source>
</reference>
<proteinExistence type="predicted"/>
<gene>
    <name evidence="3" type="ORF">CONLIGDRAFT_63525</name>
</gene>
<accession>A0A1J7J806</accession>
<feature type="compositionally biased region" description="Basic and acidic residues" evidence="2">
    <location>
        <begin position="447"/>
        <end position="466"/>
    </location>
</feature>
<dbReference type="EMBL" id="KV875093">
    <property type="protein sequence ID" value="OIW35589.1"/>
    <property type="molecule type" value="Genomic_DNA"/>
</dbReference>
<evidence type="ECO:0000256" key="2">
    <source>
        <dbReference type="SAM" id="MobiDB-lite"/>
    </source>
</evidence>
<feature type="compositionally biased region" description="Polar residues" evidence="2">
    <location>
        <begin position="434"/>
        <end position="444"/>
    </location>
</feature>
<evidence type="ECO:0000256" key="1">
    <source>
        <dbReference type="SAM" id="Coils"/>
    </source>
</evidence>
<keyword evidence="4" id="KW-1185">Reference proteome</keyword>
<evidence type="ECO:0000313" key="3">
    <source>
        <dbReference type="EMBL" id="OIW35589.1"/>
    </source>
</evidence>
<feature type="coiled-coil region" evidence="1">
    <location>
        <begin position="232"/>
        <end position="259"/>
    </location>
</feature>
<protein>
    <recommendedName>
        <fullName evidence="5">Yippee/Mis18/Cereblon domain-containing protein</fullName>
    </recommendedName>
</protein>
<dbReference type="Proteomes" id="UP000182658">
    <property type="component" value="Unassembled WGS sequence"/>
</dbReference>
<dbReference type="InParanoid" id="A0A1J7J806"/>
<organism evidence="3 4">
    <name type="scientific">Coniochaeta ligniaria NRRL 30616</name>
    <dbReference type="NCBI Taxonomy" id="1408157"/>
    <lineage>
        <taxon>Eukaryota</taxon>
        <taxon>Fungi</taxon>
        <taxon>Dikarya</taxon>
        <taxon>Ascomycota</taxon>
        <taxon>Pezizomycotina</taxon>
        <taxon>Sordariomycetes</taxon>
        <taxon>Sordariomycetidae</taxon>
        <taxon>Coniochaetales</taxon>
        <taxon>Coniochaetaceae</taxon>
        <taxon>Coniochaeta</taxon>
    </lineage>
</organism>
<sequence length="490" mass="53959">METVTFTCKTCDSSIGEFANLWTQIGKSYFSPIVDPQRGPDIRSHGPLRSGEKGTLVEGCQLQDIACMSCGAVLGIRCSSTPVNHVLDENQILFRITTVQPLSQADGREVDLVVKRYLKLRETSRASTEKPMNGASAGLYDESSPGAGTAELSLLHAELEAQRSDIERIDSAGFKVISGLDDAVNRVEGDLGKMRDTLSELRRELRGNHDDMSSLKTEIKDVKKQSQDRTVVKRLEAQLNSANDTVETLRHELNDLASKFANELDSVKASLRQNTKEVEDIKSVVRDRVSTRDHAKDMASVRGELAQLRKQMDDSRAKPPGPFPSRELDILTSNIAKIGNRASLVESLQMEFEIFKGRLERMEAASQARQAPVPSAETTSAYDRYDDHDYHANEPRSSRRKRPSSGLDTSPLPDSSSKRAATSSDAADTITATQWSQNTPSSPVTEARTRADPTRLTKSGKVDKRAARPARRSLVGISTDGKPPHTKRRG</sequence>
<feature type="compositionally biased region" description="Low complexity" evidence="2">
    <location>
        <begin position="414"/>
        <end position="433"/>
    </location>
</feature>
<keyword evidence="1" id="KW-0175">Coiled coil</keyword>
<dbReference type="Gene3D" id="1.10.287.1490">
    <property type="match status" value="1"/>
</dbReference>